<reference evidence="3 4" key="1">
    <citation type="submission" date="2017-05" db="EMBL/GenBank/DDBJ databases">
        <title>Complete and WGS of Bordetella genogroups.</title>
        <authorList>
            <person name="Spilker T."/>
            <person name="LiPuma J."/>
        </authorList>
    </citation>
    <scope>NUCLEOTIDE SEQUENCE [LARGE SCALE GENOMIC DNA]</scope>
    <source>
        <strain evidence="3 4">AU9919</strain>
    </source>
</reference>
<gene>
    <name evidence="3" type="ORF">CAL20_15110</name>
</gene>
<evidence type="ECO:0000256" key="2">
    <source>
        <dbReference type="SAM" id="Phobius"/>
    </source>
</evidence>
<dbReference type="AlphaFoldDB" id="A0A261U436"/>
<dbReference type="RefSeq" id="WP_094838242.1">
    <property type="nucleotide sequence ID" value="NZ_NEVQ01000013.1"/>
</dbReference>
<keyword evidence="2" id="KW-0472">Membrane</keyword>
<organism evidence="3 4">
    <name type="scientific">Bordetella genomosp. 4</name>
    <dbReference type="NCBI Taxonomy" id="463044"/>
    <lineage>
        <taxon>Bacteria</taxon>
        <taxon>Pseudomonadati</taxon>
        <taxon>Pseudomonadota</taxon>
        <taxon>Betaproteobacteria</taxon>
        <taxon>Burkholderiales</taxon>
        <taxon>Alcaligenaceae</taxon>
        <taxon>Bordetella</taxon>
    </lineage>
</organism>
<name>A0A261U436_9BORD</name>
<protein>
    <recommendedName>
        <fullName evidence="5">DUF2514 domain-containing protein</fullName>
    </recommendedName>
</protein>
<evidence type="ECO:0000313" key="4">
    <source>
        <dbReference type="Proteomes" id="UP000216885"/>
    </source>
</evidence>
<feature type="transmembrane region" description="Helical" evidence="2">
    <location>
        <begin position="12"/>
        <end position="33"/>
    </location>
</feature>
<proteinExistence type="predicted"/>
<evidence type="ECO:0008006" key="5">
    <source>
        <dbReference type="Google" id="ProtNLM"/>
    </source>
</evidence>
<keyword evidence="2" id="KW-0812">Transmembrane</keyword>
<keyword evidence="4" id="KW-1185">Reference proteome</keyword>
<dbReference type="Proteomes" id="UP000216885">
    <property type="component" value="Unassembled WGS sequence"/>
</dbReference>
<dbReference type="EMBL" id="NEVQ01000013">
    <property type="protein sequence ID" value="OZI56728.1"/>
    <property type="molecule type" value="Genomic_DNA"/>
</dbReference>
<sequence length="174" mass="18589">MIEKAIKALAGWKGYAAVAVVAAILVGPCAWVIQGWRYEARIANIEAAHAQTMNDQAQATVAAVEAARTEERRRTAAVEKARDEAQEKARVAAADADRVHTELGRLRKHANTLARAAVARDPVAADGGPAGTNAVDLLAYMLSRVSDRAAELAKVADRARIAGMMCERAYDAVR</sequence>
<keyword evidence="2" id="KW-1133">Transmembrane helix</keyword>
<comment type="caution">
    <text evidence="3">The sequence shown here is derived from an EMBL/GenBank/DDBJ whole genome shotgun (WGS) entry which is preliminary data.</text>
</comment>
<feature type="coiled-coil region" evidence="1">
    <location>
        <begin position="54"/>
        <end position="88"/>
    </location>
</feature>
<evidence type="ECO:0000313" key="3">
    <source>
        <dbReference type="EMBL" id="OZI56728.1"/>
    </source>
</evidence>
<dbReference type="InterPro" id="IPR019659">
    <property type="entry name" value="DUF2514"/>
</dbReference>
<accession>A0A261U436</accession>
<keyword evidence="1" id="KW-0175">Coiled coil</keyword>
<evidence type="ECO:0000256" key="1">
    <source>
        <dbReference type="SAM" id="Coils"/>
    </source>
</evidence>
<dbReference type="Pfam" id="PF10721">
    <property type="entry name" value="DUF2514"/>
    <property type="match status" value="1"/>
</dbReference>